<reference evidence="1" key="1">
    <citation type="submission" date="2014-12" db="EMBL/GenBank/DDBJ databases">
        <title>Insight into the proteome of Arion vulgaris.</title>
        <authorList>
            <person name="Aradska J."/>
            <person name="Bulat T."/>
            <person name="Smidak R."/>
            <person name="Sarate P."/>
            <person name="Gangsoo J."/>
            <person name="Sialana F."/>
            <person name="Bilban M."/>
            <person name="Lubec G."/>
        </authorList>
    </citation>
    <scope>NUCLEOTIDE SEQUENCE</scope>
    <source>
        <tissue evidence="1">Skin</tissue>
    </source>
</reference>
<dbReference type="AlphaFoldDB" id="A0A0B6Y190"/>
<protein>
    <submittedName>
        <fullName evidence="1">Uncharacterized protein</fullName>
    </submittedName>
</protein>
<dbReference type="EMBL" id="HACG01003192">
    <property type="protein sequence ID" value="CEK50057.1"/>
    <property type="molecule type" value="Transcribed_RNA"/>
</dbReference>
<feature type="non-terminal residue" evidence="1">
    <location>
        <position position="1"/>
    </location>
</feature>
<proteinExistence type="predicted"/>
<accession>A0A0B6Y190</accession>
<sequence>LLSPSFRIQEKTNVLSTPRQKRKDEVFRVLTSKRAREHLSGAMPPLNELCRLMGVQCY</sequence>
<gene>
    <name evidence="1" type="primary">ORF9744</name>
</gene>
<organism evidence="1">
    <name type="scientific">Arion vulgaris</name>
    <dbReference type="NCBI Taxonomy" id="1028688"/>
    <lineage>
        <taxon>Eukaryota</taxon>
        <taxon>Metazoa</taxon>
        <taxon>Spiralia</taxon>
        <taxon>Lophotrochozoa</taxon>
        <taxon>Mollusca</taxon>
        <taxon>Gastropoda</taxon>
        <taxon>Heterobranchia</taxon>
        <taxon>Euthyneura</taxon>
        <taxon>Panpulmonata</taxon>
        <taxon>Eupulmonata</taxon>
        <taxon>Stylommatophora</taxon>
        <taxon>Helicina</taxon>
        <taxon>Arionoidea</taxon>
        <taxon>Arionidae</taxon>
        <taxon>Arion</taxon>
    </lineage>
</organism>
<evidence type="ECO:0000313" key="1">
    <source>
        <dbReference type="EMBL" id="CEK50057.1"/>
    </source>
</evidence>
<name>A0A0B6Y190_9EUPU</name>